<dbReference type="PANTHER" id="PTHR30108:SF17">
    <property type="entry name" value="FERULIC ACID DECARBOXYLASE 1"/>
    <property type="match status" value="1"/>
</dbReference>
<dbReference type="Gene3D" id="3.40.1670.10">
    <property type="entry name" value="UbiD C-terminal domain-like"/>
    <property type="match status" value="1"/>
</dbReference>
<gene>
    <name evidence="3" type="ORF">METZ01_LOCUS416692</name>
</gene>
<dbReference type="Pfam" id="PF01977">
    <property type="entry name" value="UbiD"/>
    <property type="match status" value="1"/>
</dbReference>
<dbReference type="Pfam" id="PF20696">
    <property type="entry name" value="UbiD_C"/>
    <property type="match status" value="1"/>
</dbReference>
<reference evidence="3" key="1">
    <citation type="submission" date="2018-05" db="EMBL/GenBank/DDBJ databases">
        <authorList>
            <person name="Lanie J.A."/>
            <person name="Ng W.-L."/>
            <person name="Kazmierczak K.M."/>
            <person name="Andrzejewski T.M."/>
            <person name="Davidsen T.M."/>
            <person name="Wayne K.J."/>
            <person name="Tettelin H."/>
            <person name="Glass J.I."/>
            <person name="Rusch D."/>
            <person name="Podicherti R."/>
            <person name="Tsui H.-C.T."/>
            <person name="Winkler M.E."/>
        </authorList>
    </citation>
    <scope>NUCLEOTIDE SEQUENCE</scope>
</reference>
<dbReference type="InterPro" id="IPR002830">
    <property type="entry name" value="UbiD"/>
</dbReference>
<dbReference type="Gene3D" id="1.20.5.570">
    <property type="entry name" value="Single helix bin"/>
    <property type="match status" value="1"/>
</dbReference>
<dbReference type="InterPro" id="IPR049381">
    <property type="entry name" value="UbiD-like_C"/>
</dbReference>
<dbReference type="GO" id="GO:0006744">
    <property type="term" value="P:ubiquinone biosynthetic process"/>
    <property type="evidence" value="ECO:0007669"/>
    <property type="project" value="TreeGrafter"/>
</dbReference>
<evidence type="ECO:0000259" key="2">
    <source>
        <dbReference type="Pfam" id="PF20696"/>
    </source>
</evidence>
<dbReference type="SUPFAM" id="SSF143968">
    <property type="entry name" value="UbiD C-terminal domain-like"/>
    <property type="match status" value="1"/>
</dbReference>
<dbReference type="GO" id="GO:0008694">
    <property type="term" value="F:4-hydroxy-3-polyprenylbenzoate decarboxylase activity"/>
    <property type="evidence" value="ECO:0007669"/>
    <property type="project" value="TreeGrafter"/>
</dbReference>
<evidence type="ECO:0000259" key="1">
    <source>
        <dbReference type="Pfam" id="PF01977"/>
    </source>
</evidence>
<organism evidence="3">
    <name type="scientific">marine metagenome</name>
    <dbReference type="NCBI Taxonomy" id="408172"/>
    <lineage>
        <taxon>unclassified sequences</taxon>
        <taxon>metagenomes</taxon>
        <taxon>ecological metagenomes</taxon>
    </lineage>
</organism>
<dbReference type="InterPro" id="IPR048304">
    <property type="entry name" value="UbiD_Rift_dom"/>
</dbReference>
<sequence length="243" mass="27145">VLKGKAIELVKCKTVDLEVPANCEFVLEGYINIGEQRIEGPFGDHTGFYSEPAEYPVFHVTAVTHRANPIYPAIIVGKPPTEDYFMGKASSKLMLPALQLTLPEIVDVHMPAEGLFHNFAIISMKKEYPGHVRKVMYGLWGLGLMALTKILVVVDHDVDVENISEVSWRIGTNIDPSRDLVILKGPSDDLDHASEVPKFGGKIGIDATSKGIIDGFKRDWPDEIIMDEEIKNLVDRKWCEYNI</sequence>
<dbReference type="PANTHER" id="PTHR30108">
    <property type="entry name" value="3-OCTAPRENYL-4-HYDROXYBENZOATE CARBOXY-LYASE-RELATED"/>
    <property type="match status" value="1"/>
</dbReference>
<evidence type="ECO:0000313" key="3">
    <source>
        <dbReference type="EMBL" id="SVD63838.1"/>
    </source>
</evidence>
<dbReference type="NCBIfam" id="TIGR00148">
    <property type="entry name" value="UbiD family decarboxylase"/>
    <property type="match status" value="1"/>
</dbReference>
<evidence type="ECO:0008006" key="4">
    <source>
        <dbReference type="Google" id="ProtNLM"/>
    </source>
</evidence>
<protein>
    <recommendedName>
        <fullName evidence="4">Menaquinone biosynthesis decarboxylase</fullName>
    </recommendedName>
</protein>
<dbReference type="AlphaFoldDB" id="A0A382X0A7"/>
<feature type="domain" description="3-octaprenyl-4-hydroxybenzoate carboxy-lyase-like C-terminal" evidence="2">
    <location>
        <begin position="85"/>
        <end position="207"/>
    </location>
</feature>
<dbReference type="EMBL" id="UINC01163497">
    <property type="protein sequence ID" value="SVD63838.1"/>
    <property type="molecule type" value="Genomic_DNA"/>
</dbReference>
<proteinExistence type="predicted"/>
<name>A0A382X0A7_9ZZZZ</name>
<feature type="non-terminal residue" evidence="3">
    <location>
        <position position="1"/>
    </location>
</feature>
<feature type="domain" description="3-octaprenyl-4-hydroxybenzoate carboxy-lyase-like Rift-related" evidence="1">
    <location>
        <begin position="2"/>
        <end position="79"/>
    </location>
</feature>
<dbReference type="SUPFAM" id="SSF50475">
    <property type="entry name" value="FMN-binding split barrel"/>
    <property type="match status" value="1"/>
</dbReference>
<accession>A0A382X0A7</accession>
<dbReference type="GO" id="GO:0005829">
    <property type="term" value="C:cytosol"/>
    <property type="evidence" value="ECO:0007669"/>
    <property type="project" value="TreeGrafter"/>
</dbReference>